<dbReference type="PANTHER" id="PTHR43372">
    <property type="entry name" value="FATTY-ACID AMIDE HYDROLASE"/>
    <property type="match status" value="1"/>
</dbReference>
<dbReference type="EMBL" id="CAEY01000979">
    <property type="status" value="NOT_ANNOTATED_CDS"/>
    <property type="molecule type" value="Genomic_DNA"/>
</dbReference>
<reference evidence="3" key="1">
    <citation type="submission" date="2011-08" db="EMBL/GenBank/DDBJ databases">
        <authorList>
            <person name="Rombauts S."/>
        </authorList>
    </citation>
    <scope>NUCLEOTIDE SEQUENCE</scope>
    <source>
        <strain evidence="3">London</strain>
    </source>
</reference>
<dbReference type="EMBL" id="CAEY01000981">
    <property type="status" value="NOT_ANNOTATED_CDS"/>
    <property type="molecule type" value="Genomic_DNA"/>
</dbReference>
<name>T1L2Q9_TETUR</name>
<dbReference type="InterPro" id="IPR023631">
    <property type="entry name" value="Amidase_dom"/>
</dbReference>
<dbReference type="Pfam" id="PF01425">
    <property type="entry name" value="Amidase"/>
    <property type="match status" value="1"/>
</dbReference>
<dbReference type="InterPro" id="IPR036928">
    <property type="entry name" value="AS_sf"/>
</dbReference>
<reference evidence="2" key="2">
    <citation type="submission" date="2015-06" db="UniProtKB">
        <authorList>
            <consortium name="EnsemblMetazoa"/>
        </authorList>
    </citation>
    <scope>IDENTIFICATION</scope>
</reference>
<evidence type="ECO:0000313" key="2">
    <source>
        <dbReference type="EnsemblMetazoa" id="tetur34g00080.1"/>
    </source>
</evidence>
<evidence type="ECO:0000259" key="1">
    <source>
        <dbReference type="Pfam" id="PF01425"/>
    </source>
</evidence>
<dbReference type="EnsemblMetazoa" id="tetur34g00080.1">
    <property type="protein sequence ID" value="tetur34g00080.1"/>
    <property type="gene ID" value="tetur34g00080"/>
</dbReference>
<dbReference type="HOGENOM" id="CLU_009600_16_0_1"/>
<dbReference type="GO" id="GO:0012505">
    <property type="term" value="C:endomembrane system"/>
    <property type="evidence" value="ECO:0007669"/>
    <property type="project" value="TreeGrafter"/>
</dbReference>
<dbReference type="Proteomes" id="UP000015104">
    <property type="component" value="Unassembled WGS sequence"/>
</dbReference>
<sequence length="348" mass="39184">MDSNVPMENKAKIEFTVVPLNEHSELGTDEMNNNDSPPVIFVETEPVSNPITESDVNECKIVIYEFFNLKENHESFWSLEIPKFLLLHFECIRFWAWANHLSFGPICRYASDLRLLLKALSQTEGSDPLKLDETASLDNLTIFYFDDIGNPLANPAVPEIKEAIQKVNLFFTLEHFRSNFNARIEKISHGKMSYSLFMWAAQLSSGDAYPMAVEAALRRGRINPYWELSIGPKKGSPMHDKVLEKGKEMKNHFTKLLGPRGLIICPTLPIPAVKHRTTLLNGFDPSYTMFSNVISFPSTHCPTGLTKEGLPVGFQIIVPPFNDNLAITMACEVEKLFGGWISPSAVNC</sequence>
<accession>T1L2Q9</accession>
<dbReference type="SUPFAM" id="SSF75304">
    <property type="entry name" value="Amidase signature (AS) enzymes"/>
    <property type="match status" value="1"/>
</dbReference>
<dbReference type="AlphaFoldDB" id="T1L2Q9"/>
<dbReference type="InterPro" id="IPR052739">
    <property type="entry name" value="FAAH2"/>
</dbReference>
<organism evidence="2 3">
    <name type="scientific">Tetranychus urticae</name>
    <name type="common">Two-spotted spider mite</name>
    <dbReference type="NCBI Taxonomy" id="32264"/>
    <lineage>
        <taxon>Eukaryota</taxon>
        <taxon>Metazoa</taxon>
        <taxon>Ecdysozoa</taxon>
        <taxon>Arthropoda</taxon>
        <taxon>Chelicerata</taxon>
        <taxon>Arachnida</taxon>
        <taxon>Acari</taxon>
        <taxon>Acariformes</taxon>
        <taxon>Trombidiformes</taxon>
        <taxon>Prostigmata</taxon>
        <taxon>Eleutherengona</taxon>
        <taxon>Raphignathae</taxon>
        <taxon>Tetranychoidea</taxon>
        <taxon>Tetranychidae</taxon>
        <taxon>Tetranychus</taxon>
    </lineage>
</organism>
<keyword evidence="3" id="KW-1185">Reference proteome</keyword>
<dbReference type="PANTHER" id="PTHR43372:SF3">
    <property type="entry name" value="AT07710P-RELATED"/>
    <property type="match status" value="1"/>
</dbReference>
<dbReference type="eggNOG" id="KOG1212">
    <property type="taxonomic scope" value="Eukaryota"/>
</dbReference>
<proteinExistence type="predicted"/>
<protein>
    <recommendedName>
        <fullName evidence="1">Amidase domain-containing protein</fullName>
    </recommendedName>
</protein>
<dbReference type="STRING" id="32264.T1L2Q9"/>
<dbReference type="EMBL" id="CAEY01000980">
    <property type="status" value="NOT_ANNOTATED_CDS"/>
    <property type="molecule type" value="Genomic_DNA"/>
</dbReference>
<evidence type="ECO:0000313" key="3">
    <source>
        <dbReference type="Proteomes" id="UP000015104"/>
    </source>
</evidence>
<dbReference type="Gene3D" id="3.90.1300.10">
    <property type="entry name" value="Amidase signature (AS) domain"/>
    <property type="match status" value="1"/>
</dbReference>
<feature type="domain" description="Amidase" evidence="1">
    <location>
        <begin position="102"/>
        <end position="325"/>
    </location>
</feature>